<proteinExistence type="predicted"/>
<reference evidence="1" key="1">
    <citation type="submission" date="2021-10" db="EMBL/GenBank/DDBJ databases">
        <authorList>
            <person name="Piombo E."/>
        </authorList>
    </citation>
    <scope>NUCLEOTIDE SEQUENCE</scope>
</reference>
<comment type="caution">
    <text evidence="1">The sequence shown here is derived from an EMBL/GenBank/DDBJ whole genome shotgun (WGS) entry which is preliminary data.</text>
</comment>
<organism evidence="1 2">
    <name type="scientific">Clonostachys rhizophaga</name>
    <dbReference type="NCBI Taxonomy" id="160324"/>
    <lineage>
        <taxon>Eukaryota</taxon>
        <taxon>Fungi</taxon>
        <taxon>Dikarya</taxon>
        <taxon>Ascomycota</taxon>
        <taxon>Pezizomycotina</taxon>
        <taxon>Sordariomycetes</taxon>
        <taxon>Hypocreomycetidae</taxon>
        <taxon>Hypocreales</taxon>
        <taxon>Bionectriaceae</taxon>
        <taxon>Clonostachys</taxon>
    </lineage>
</organism>
<accession>A0A9N9VCV8</accession>
<name>A0A9N9VCV8_9HYPO</name>
<keyword evidence="2" id="KW-1185">Reference proteome</keyword>
<dbReference type="EMBL" id="CABFNQ020000687">
    <property type="protein sequence ID" value="CAH0022803.1"/>
    <property type="molecule type" value="Genomic_DNA"/>
</dbReference>
<gene>
    <name evidence="1" type="ORF">CRHIZ90672A_00015150</name>
</gene>
<sequence>MFNARRMLPTKFRKLSADRTMERDSDLVEQEHFNIDEEIRAILVQGLDQVTWEPSSQGGTVSTIRDIRAELKAAIRSLASSLVKGEKVSAIRHEEGSGNIVRAEGPCSVTITECTHIVPIVLSGSPPTIGHLSLTMETITHVKQGKILVKPGSIVCFSFYSRAPEK</sequence>
<evidence type="ECO:0000313" key="1">
    <source>
        <dbReference type="EMBL" id="CAH0022803.1"/>
    </source>
</evidence>
<dbReference type="Proteomes" id="UP000696573">
    <property type="component" value="Unassembled WGS sequence"/>
</dbReference>
<protein>
    <submittedName>
        <fullName evidence="1">Uncharacterized protein</fullName>
    </submittedName>
</protein>
<dbReference type="OrthoDB" id="5146468at2759"/>
<dbReference type="AlphaFoldDB" id="A0A9N9VCV8"/>
<evidence type="ECO:0000313" key="2">
    <source>
        <dbReference type="Proteomes" id="UP000696573"/>
    </source>
</evidence>